<evidence type="ECO:0000313" key="1">
    <source>
        <dbReference type="EMBL" id="MBK1620178.1"/>
    </source>
</evidence>
<sequence>MTSMIKLIPRIQPMHVLSVNFYTLEITEGYALKMFELLIDGKPMAEWLKDGNDGIPLYLVKDELPRWSSIAPGAASDIFIITVCECGEPGCGHSRCRVRRDGNRVVFEDFRGNVGAAGRALQLEVPAAQFDDVVQQITAAKGHA</sequence>
<accession>A0A9X0WC20</accession>
<gene>
    <name evidence="1" type="ORF">CKO42_17370</name>
</gene>
<comment type="caution">
    <text evidence="1">The sequence shown here is derived from an EMBL/GenBank/DDBJ whole genome shotgun (WGS) entry which is preliminary data.</text>
</comment>
<dbReference type="AlphaFoldDB" id="A0A9X0WC20"/>
<reference evidence="1 2" key="1">
    <citation type="journal article" date="2020" name="Microorganisms">
        <title>Osmotic Adaptation and Compatible Solute Biosynthesis of Phototrophic Bacteria as Revealed from Genome Analyses.</title>
        <authorList>
            <person name="Imhoff J.F."/>
            <person name="Rahn T."/>
            <person name="Kunzel S."/>
            <person name="Keller A."/>
            <person name="Neulinger S.C."/>
        </authorList>
    </citation>
    <scope>NUCLEOTIDE SEQUENCE [LARGE SCALE GENOMIC DNA]</scope>
    <source>
        <strain evidence="1 2">DSM 25653</strain>
    </source>
</reference>
<protein>
    <submittedName>
        <fullName evidence="1">Uncharacterized protein</fullName>
    </submittedName>
</protein>
<proteinExistence type="predicted"/>
<organism evidence="1 2">
    <name type="scientific">Lamprobacter modestohalophilus</name>
    <dbReference type="NCBI Taxonomy" id="1064514"/>
    <lineage>
        <taxon>Bacteria</taxon>
        <taxon>Pseudomonadati</taxon>
        <taxon>Pseudomonadota</taxon>
        <taxon>Gammaproteobacteria</taxon>
        <taxon>Chromatiales</taxon>
        <taxon>Chromatiaceae</taxon>
        <taxon>Lamprobacter</taxon>
    </lineage>
</organism>
<dbReference type="Proteomes" id="UP001138768">
    <property type="component" value="Unassembled WGS sequence"/>
</dbReference>
<evidence type="ECO:0000313" key="2">
    <source>
        <dbReference type="Proteomes" id="UP001138768"/>
    </source>
</evidence>
<name>A0A9X0WC20_9GAMM</name>
<keyword evidence="2" id="KW-1185">Reference proteome</keyword>
<dbReference type="EMBL" id="NRRY01000033">
    <property type="protein sequence ID" value="MBK1620178.1"/>
    <property type="molecule type" value="Genomic_DNA"/>
</dbReference>